<proteinExistence type="predicted"/>
<dbReference type="OrthoDB" id="4822at2759"/>
<feature type="compositionally biased region" description="Low complexity" evidence="5">
    <location>
        <begin position="344"/>
        <end position="360"/>
    </location>
</feature>
<feature type="region of interest" description="Disordered" evidence="5">
    <location>
        <begin position="26"/>
        <end position="55"/>
    </location>
</feature>
<reference evidence="7 8" key="1">
    <citation type="submission" date="2019-09" db="EMBL/GenBank/DDBJ databases">
        <title>Bird 10,000 Genomes (B10K) Project - Family phase.</title>
        <authorList>
            <person name="Zhang G."/>
        </authorList>
    </citation>
    <scope>NUCLEOTIDE SEQUENCE [LARGE SCALE GENOMIC DNA]</scope>
    <source>
        <strain evidence="7">B10K-DU-001-24</strain>
        <tissue evidence="7">Muscle</tissue>
    </source>
</reference>
<dbReference type="SMART" id="SM00648">
    <property type="entry name" value="SWAP"/>
    <property type="match status" value="1"/>
</dbReference>
<dbReference type="GO" id="GO:0008380">
    <property type="term" value="P:RNA splicing"/>
    <property type="evidence" value="ECO:0007669"/>
    <property type="project" value="UniProtKB-KW"/>
</dbReference>
<dbReference type="InterPro" id="IPR035967">
    <property type="entry name" value="SWAP/Surp_sf"/>
</dbReference>
<dbReference type="PANTHER" id="PTHR23340:SF3">
    <property type="entry name" value="SURP AND G-PATCH DOMAIN-CONTAINING PROTEIN 1"/>
    <property type="match status" value="1"/>
</dbReference>
<feature type="region of interest" description="Disordered" evidence="5">
    <location>
        <begin position="162"/>
        <end position="181"/>
    </location>
</feature>
<name>A0A7K9C0P8_9PICI</name>
<dbReference type="Gene3D" id="1.10.10.790">
    <property type="entry name" value="Surp module"/>
    <property type="match status" value="2"/>
</dbReference>
<dbReference type="GO" id="GO:0005654">
    <property type="term" value="C:nucleoplasm"/>
    <property type="evidence" value="ECO:0007669"/>
    <property type="project" value="TreeGrafter"/>
</dbReference>
<gene>
    <name evidence="7" type="primary">Sugp1</name>
    <name evidence="7" type="ORF">PSIHAE_R12974</name>
</gene>
<feature type="compositionally biased region" description="Pro residues" evidence="5">
    <location>
        <begin position="274"/>
        <end position="301"/>
    </location>
</feature>
<dbReference type="InterPro" id="IPR040169">
    <property type="entry name" value="SUGP1/2"/>
</dbReference>
<dbReference type="GO" id="GO:0003723">
    <property type="term" value="F:RNA binding"/>
    <property type="evidence" value="ECO:0007669"/>
    <property type="project" value="InterPro"/>
</dbReference>
<dbReference type="Proteomes" id="UP000574528">
    <property type="component" value="Unassembled WGS sequence"/>
</dbReference>
<feature type="compositionally biased region" description="Low complexity" evidence="5">
    <location>
        <begin position="260"/>
        <end position="273"/>
    </location>
</feature>
<keyword evidence="2" id="KW-0507">mRNA processing</keyword>
<dbReference type="PANTHER" id="PTHR23340">
    <property type="entry name" value="ARGININE/SERINE RICH SPLICING FACTOR SF4/14"/>
    <property type="match status" value="1"/>
</dbReference>
<dbReference type="GO" id="GO:0006397">
    <property type="term" value="P:mRNA processing"/>
    <property type="evidence" value="ECO:0007669"/>
    <property type="project" value="UniProtKB-KW"/>
</dbReference>
<dbReference type="SUPFAM" id="SSF109905">
    <property type="entry name" value="Surp module (SWAP domain)"/>
    <property type="match status" value="1"/>
</dbReference>
<accession>A0A7K9C0P8</accession>
<dbReference type="AlphaFoldDB" id="A0A7K9C0P8"/>
<feature type="domain" description="SURP motif" evidence="6">
    <location>
        <begin position="185"/>
        <end position="228"/>
    </location>
</feature>
<dbReference type="InterPro" id="IPR000061">
    <property type="entry name" value="Surp"/>
</dbReference>
<keyword evidence="8" id="KW-1185">Reference proteome</keyword>
<evidence type="ECO:0000313" key="7">
    <source>
        <dbReference type="EMBL" id="NXG45767.1"/>
    </source>
</evidence>
<feature type="non-terminal residue" evidence="7">
    <location>
        <position position="360"/>
    </location>
</feature>
<comment type="subcellular location">
    <subcellularLocation>
        <location evidence="1">Nucleus</location>
    </subcellularLocation>
</comment>
<keyword evidence="3" id="KW-0508">mRNA splicing</keyword>
<dbReference type="PROSITE" id="PS50128">
    <property type="entry name" value="SURP"/>
    <property type="match status" value="1"/>
</dbReference>
<protein>
    <submittedName>
        <fullName evidence="7">SUGP1 protein</fullName>
    </submittedName>
</protein>
<feature type="compositionally biased region" description="Low complexity" evidence="5">
    <location>
        <begin position="302"/>
        <end position="326"/>
    </location>
</feature>
<evidence type="ECO:0000256" key="2">
    <source>
        <dbReference type="ARBA" id="ARBA00022664"/>
    </source>
</evidence>
<dbReference type="Pfam" id="PF01805">
    <property type="entry name" value="Surp"/>
    <property type="match status" value="1"/>
</dbReference>
<comment type="caution">
    <text evidence="7">The sequence shown here is derived from an EMBL/GenBank/DDBJ whole genome shotgun (WGS) entry which is preliminary data.</text>
</comment>
<evidence type="ECO:0000259" key="6">
    <source>
        <dbReference type="PROSITE" id="PS50128"/>
    </source>
</evidence>
<dbReference type="EMBL" id="VWZI01009430">
    <property type="protein sequence ID" value="NXG45767.1"/>
    <property type="molecule type" value="Genomic_DNA"/>
</dbReference>
<evidence type="ECO:0000256" key="1">
    <source>
        <dbReference type="ARBA" id="ARBA00004123"/>
    </source>
</evidence>
<evidence type="ECO:0000256" key="3">
    <source>
        <dbReference type="ARBA" id="ARBA00023187"/>
    </source>
</evidence>
<evidence type="ECO:0000256" key="4">
    <source>
        <dbReference type="ARBA" id="ARBA00023242"/>
    </source>
</evidence>
<feature type="region of interest" description="Disordered" evidence="5">
    <location>
        <begin position="239"/>
        <end position="360"/>
    </location>
</feature>
<evidence type="ECO:0000256" key="5">
    <source>
        <dbReference type="SAM" id="MobiDB-lite"/>
    </source>
</evidence>
<feature type="non-terminal residue" evidence="7">
    <location>
        <position position="1"/>
    </location>
</feature>
<organism evidence="7 8">
    <name type="scientific">Psilopogon haemacephalus</name>
    <name type="common">coppersmith barbet</name>
    <dbReference type="NCBI Taxonomy" id="2585815"/>
    <lineage>
        <taxon>Eukaryota</taxon>
        <taxon>Metazoa</taxon>
        <taxon>Chordata</taxon>
        <taxon>Craniata</taxon>
        <taxon>Vertebrata</taxon>
        <taxon>Euteleostomi</taxon>
        <taxon>Archelosauria</taxon>
        <taxon>Archosauria</taxon>
        <taxon>Dinosauria</taxon>
        <taxon>Saurischia</taxon>
        <taxon>Theropoda</taxon>
        <taxon>Coelurosauria</taxon>
        <taxon>Aves</taxon>
        <taxon>Neognathae</taxon>
        <taxon>Neoaves</taxon>
        <taxon>Telluraves</taxon>
        <taxon>Coraciimorphae</taxon>
        <taxon>Piciformes</taxon>
        <taxon>Megalaimidae</taxon>
        <taxon>Psilopogon</taxon>
    </lineage>
</organism>
<keyword evidence="4" id="KW-0539">Nucleus</keyword>
<sequence>EDGSEGEGCVSNKFVNDGSFLQQFLKLQKEKSSAAPPPASTNHSTNASAPHVGKKPLLFGKRPGQVLSSMLQQAKNYSHSKQSPVVNRLSVFQSPDEDEEEDYEQWLEIKAVPVPEDQFLGRCCCLFLTNFLFFPSPCRFLHDKNSREFLYYRKKVAEIKKENQSSQASSSQKVSPPEDEEIKSSAETLARFIADGGPEVEAIALQNARENPAFRFLCEPHSKGYKYYRHKLEEFRKAKSSSVCAPLPGPEPSLKRKSSPEASPSPLRAASLPLPTPAALPLPNPSPLPIPSPLPVPPALPSPSASSATPPEQTAATATPATAAGTTKKKRKSRWGPEEDKVELPLPQLVQQLDSPSPLS</sequence>
<evidence type="ECO:0000313" key="8">
    <source>
        <dbReference type="Proteomes" id="UP000574528"/>
    </source>
</evidence>